<dbReference type="GO" id="GO:0005524">
    <property type="term" value="F:ATP binding"/>
    <property type="evidence" value="ECO:0007669"/>
    <property type="project" value="UniProtKB-KW"/>
</dbReference>
<dbReference type="InterPro" id="IPR050763">
    <property type="entry name" value="ABC_transporter_ATP-binding"/>
</dbReference>
<dbReference type="InterPro" id="IPR003593">
    <property type="entry name" value="AAA+_ATPase"/>
</dbReference>
<evidence type="ECO:0000256" key="4">
    <source>
        <dbReference type="ARBA" id="ARBA00022840"/>
    </source>
</evidence>
<dbReference type="EMBL" id="AGEI01000024">
    <property type="protein sequence ID" value="EHR33343.1"/>
    <property type="molecule type" value="Genomic_DNA"/>
</dbReference>
<evidence type="ECO:0000256" key="2">
    <source>
        <dbReference type="ARBA" id="ARBA00022448"/>
    </source>
</evidence>
<keyword evidence="3" id="KW-0547">Nucleotide-binding</keyword>
<dbReference type="HOGENOM" id="CLU_000604_1_2_9"/>
<dbReference type="Proteomes" id="UP000004191">
    <property type="component" value="Unassembled WGS sequence"/>
</dbReference>
<dbReference type="RefSeq" id="WP_005398902.1">
    <property type="nucleotide sequence ID" value="NZ_JH601088.1"/>
</dbReference>
<proteinExistence type="inferred from homology"/>
<keyword evidence="2" id="KW-0813">Transport</keyword>
<dbReference type="GO" id="GO:0016887">
    <property type="term" value="F:ATP hydrolysis activity"/>
    <property type="evidence" value="ECO:0007669"/>
    <property type="project" value="InterPro"/>
</dbReference>
<dbReference type="OrthoDB" id="9801987at2"/>
<name>H3NPW5_9FIRM</name>
<dbReference type="InterPro" id="IPR025302">
    <property type="entry name" value="DrrA1/2-like_C"/>
</dbReference>
<accession>H3NPW5</accession>
<comment type="caution">
    <text evidence="6">The sequence shown here is derived from an EMBL/GenBank/DDBJ whole genome shotgun (WGS) entry which is preliminary data.</text>
</comment>
<evidence type="ECO:0000313" key="7">
    <source>
        <dbReference type="Proteomes" id="UP000004191"/>
    </source>
</evidence>
<evidence type="ECO:0000259" key="5">
    <source>
        <dbReference type="PROSITE" id="PS50893"/>
    </source>
</evidence>
<dbReference type="InterPro" id="IPR027417">
    <property type="entry name" value="P-loop_NTPase"/>
</dbReference>
<dbReference type="Gene3D" id="3.40.50.300">
    <property type="entry name" value="P-loop containing nucleotide triphosphate hydrolases"/>
    <property type="match status" value="1"/>
</dbReference>
<dbReference type="PROSITE" id="PS00211">
    <property type="entry name" value="ABC_TRANSPORTER_1"/>
    <property type="match status" value="1"/>
</dbReference>
<evidence type="ECO:0000256" key="1">
    <source>
        <dbReference type="ARBA" id="ARBA00005417"/>
    </source>
</evidence>
<dbReference type="STRING" id="883114.HMPREF9709_01387"/>
<reference evidence="6 7" key="1">
    <citation type="submission" date="2012-01" db="EMBL/GenBank/DDBJ databases">
        <title>The Genome Sequence of Helcococcus kunzii ATCC 51366.</title>
        <authorList>
            <consortium name="The Broad Institute Genome Sequencing Platform"/>
            <person name="Earl A."/>
            <person name="Ward D."/>
            <person name="Feldgarden M."/>
            <person name="Gevers D."/>
            <person name="Huys G."/>
            <person name="Young S.K."/>
            <person name="Zeng Q."/>
            <person name="Gargeya S."/>
            <person name="Fitzgerald M."/>
            <person name="Haas B."/>
            <person name="Abouelleil A."/>
            <person name="Alvarado L."/>
            <person name="Arachchi H.M."/>
            <person name="Berlin A."/>
            <person name="Chapman S.B."/>
            <person name="Gearin G."/>
            <person name="Goldberg J."/>
            <person name="Griggs A."/>
            <person name="Gujja S."/>
            <person name="Hansen M."/>
            <person name="Heiman D."/>
            <person name="Howarth C."/>
            <person name="Larimer J."/>
            <person name="Lui A."/>
            <person name="MacDonald P.J.P."/>
            <person name="McCowen C."/>
            <person name="Montmayeur A."/>
            <person name="Murphy C."/>
            <person name="Neiman D."/>
            <person name="Pearson M."/>
            <person name="Priest M."/>
            <person name="Roberts A."/>
            <person name="Saif S."/>
            <person name="Shea T."/>
            <person name="Sisk P."/>
            <person name="Stolte C."/>
            <person name="Sykes S."/>
            <person name="Wortman J."/>
            <person name="Nusbaum C."/>
            <person name="Birren B."/>
        </authorList>
    </citation>
    <scope>NUCLEOTIDE SEQUENCE [LARGE SCALE GENOMIC DNA]</scope>
    <source>
        <strain evidence="6 7">ATCC 51366</strain>
    </source>
</reference>
<comment type="similarity">
    <text evidence="1">Belongs to the ABC transporter superfamily.</text>
</comment>
<dbReference type="PANTHER" id="PTHR42711">
    <property type="entry name" value="ABC TRANSPORTER ATP-BINDING PROTEIN"/>
    <property type="match status" value="1"/>
</dbReference>
<evidence type="ECO:0000313" key="6">
    <source>
        <dbReference type="EMBL" id="EHR33343.1"/>
    </source>
</evidence>
<feature type="domain" description="ABC transporter" evidence="5">
    <location>
        <begin position="3"/>
        <end position="229"/>
    </location>
</feature>
<dbReference type="AlphaFoldDB" id="H3NPW5"/>
<dbReference type="eggNOG" id="COG4152">
    <property type="taxonomic scope" value="Bacteria"/>
</dbReference>
<dbReference type="PATRIC" id="fig|883114.3.peg.1379"/>
<dbReference type="PROSITE" id="PS50893">
    <property type="entry name" value="ABC_TRANSPORTER_2"/>
    <property type="match status" value="1"/>
</dbReference>
<keyword evidence="4" id="KW-0067">ATP-binding</keyword>
<dbReference type="SMART" id="SM00382">
    <property type="entry name" value="AAA"/>
    <property type="match status" value="1"/>
</dbReference>
<dbReference type="GeneID" id="96999350"/>
<dbReference type="InterPro" id="IPR017871">
    <property type="entry name" value="ABC_transporter-like_CS"/>
</dbReference>
<sequence length="298" mass="33845">MKLELKNINKSFGKTQILHDVSFEVVSGKAMGFLGRNGAGKTTTIRTLMDVFRPDSGEFLLDGKPFNRNEYKIGYLPEERGMYQNIKLLDQLIYFGELKGMTAKDAKESAVKWLERLELSEYANKKLETLSKGNQQKIQILQAVINDPDIVVFDEPFSGLDPVNSMVLKDIINEFISKNRVVIFSSHQMSYVEEFCDDITFIKKGKIVLTGSLDEEKARLGKDKYLLITDENSTTTLDNIDEIISITQLKSGVILEVREGINSNDLLKALLDSNINVIKFEPYRPSLEEIFINLDREA</sequence>
<keyword evidence="7" id="KW-1185">Reference proteome</keyword>
<dbReference type="PANTHER" id="PTHR42711:SF5">
    <property type="entry name" value="ABC TRANSPORTER ATP-BINDING PROTEIN NATA"/>
    <property type="match status" value="1"/>
</dbReference>
<gene>
    <name evidence="6" type="ORF">HMPREF9709_01387</name>
</gene>
<evidence type="ECO:0000256" key="3">
    <source>
        <dbReference type="ARBA" id="ARBA00022741"/>
    </source>
</evidence>
<dbReference type="Pfam" id="PF13732">
    <property type="entry name" value="DrrA1-3_C"/>
    <property type="match status" value="1"/>
</dbReference>
<protein>
    <recommendedName>
        <fullName evidence="5">ABC transporter domain-containing protein</fullName>
    </recommendedName>
</protein>
<dbReference type="InterPro" id="IPR003439">
    <property type="entry name" value="ABC_transporter-like_ATP-bd"/>
</dbReference>
<organism evidence="6 7">
    <name type="scientific">Helcococcus kunzii ATCC 51366</name>
    <dbReference type="NCBI Taxonomy" id="883114"/>
    <lineage>
        <taxon>Bacteria</taxon>
        <taxon>Bacillati</taxon>
        <taxon>Bacillota</taxon>
        <taxon>Tissierellia</taxon>
        <taxon>Tissierellales</taxon>
        <taxon>Peptoniphilaceae</taxon>
        <taxon>Helcococcus</taxon>
    </lineage>
</organism>
<dbReference type="Pfam" id="PF00005">
    <property type="entry name" value="ABC_tran"/>
    <property type="match status" value="1"/>
</dbReference>
<dbReference type="SUPFAM" id="SSF52540">
    <property type="entry name" value="P-loop containing nucleoside triphosphate hydrolases"/>
    <property type="match status" value="1"/>
</dbReference>